<dbReference type="InterPro" id="IPR004888">
    <property type="entry name" value="Glycoside_hydrolase_63"/>
</dbReference>
<name>A0A0G4N060_VERLO</name>
<keyword evidence="1" id="KW-0256">Endoplasmic reticulum</keyword>
<reference evidence="3" key="1">
    <citation type="submission" date="2015-05" db="EMBL/GenBank/DDBJ databases">
        <authorList>
            <person name="Fogelqvist Johan"/>
        </authorList>
    </citation>
    <scope>NUCLEOTIDE SEQUENCE [LARGE SCALE GENOMIC DNA]</scope>
</reference>
<sequence>DSEGKNVFEGGFLGLDNIGLFNRSEPLPTGGSLEQADSTGWMAFYCLSMLNIALELAKHRRTYEDIAS</sequence>
<keyword evidence="1" id="KW-0325">Glycoprotein</keyword>
<dbReference type="GO" id="GO:0005789">
    <property type="term" value="C:endoplasmic reticulum membrane"/>
    <property type="evidence" value="ECO:0007669"/>
    <property type="project" value="UniProtKB-SubCell"/>
</dbReference>
<dbReference type="PANTHER" id="PTHR10412">
    <property type="entry name" value="MANNOSYL-OLIGOSACCHARIDE GLUCOSIDASE"/>
    <property type="match status" value="1"/>
</dbReference>
<accession>A0A0G4N060</accession>
<dbReference type="Proteomes" id="UP000044602">
    <property type="component" value="Unassembled WGS sequence"/>
</dbReference>
<feature type="non-terminal residue" evidence="2">
    <location>
        <position position="1"/>
    </location>
</feature>
<dbReference type="EMBL" id="CVQH01025954">
    <property type="protein sequence ID" value="CRK39720.1"/>
    <property type="molecule type" value="Genomic_DNA"/>
</dbReference>
<gene>
    <name evidence="2" type="ORF">BN1708_020640</name>
</gene>
<dbReference type="PANTHER" id="PTHR10412:SF10">
    <property type="entry name" value="GLYCOSYL HYDROLASE FAMILY 63 C-TERMINAL DOMAIN-CONTAINING PROTEIN"/>
    <property type="match status" value="1"/>
</dbReference>
<dbReference type="InterPro" id="IPR008928">
    <property type="entry name" value="6-hairpin_glycosidase_sf"/>
</dbReference>
<dbReference type="GO" id="GO:0009311">
    <property type="term" value="P:oligosaccharide metabolic process"/>
    <property type="evidence" value="ECO:0007669"/>
    <property type="project" value="UniProtKB-UniRule"/>
</dbReference>
<comment type="subcellular location">
    <subcellularLocation>
        <location evidence="1">Endoplasmic reticulum membrane</location>
        <topology evidence="1">Single-pass type II membrane protein</topology>
    </subcellularLocation>
</comment>
<comment type="catalytic activity">
    <reaction evidence="1">
        <text>N(4)-(alpha-D-Glc-(1-&gt;2)-alpha-D-Glc-(1-&gt;3)-alpha-D-Glc-(1-&gt;3)-alpha-D-Man-(1-&gt;2)-alpha-D-Man-(1-&gt;2)-alpha-D-Man-(1-&gt;3)-[alpha-D-Man-(1-&gt;2)-alpha-D-Man-(1-&gt;3)-[alpha-D-Man-(1-&gt;2)-alpha-D-Man-(1-&gt;6)]-alpha-D-Man-(1-&gt;6)]-beta-D-Man-(1-&gt;4)-beta-D-GlcNAc-(1-&gt;4)-beta-D-GlcNAc)-L-asparaginyl-[protein] + H2O = N(4)-(alpha-D-Glc-(1-&gt;3)-alpha-D-Glc-(1-&gt;3)-alpha-D-Man-(1-&gt;2)-alpha-D-Man-(1-&gt;2)-alpha-D-Man-(1-&gt;3)-[alpha-D-Man-(1-&gt;2)-alpha-D-Man-(1-&gt;3)-[alpha-D-Man-(1-&gt;2)-alpha-D-Man-(1-&gt;6)]-alpha-D-Man-(1-&gt;6)]-beta-D-Man-(1-&gt;4)-beta-D-GlcNAc-(1-&gt;4)-beta-D-GlcNAc)-L-asparaginyl-[protein] + beta-D-glucose</text>
        <dbReference type="Rhea" id="RHEA:55988"/>
        <dbReference type="Rhea" id="RHEA-COMP:12806"/>
        <dbReference type="Rhea" id="RHEA-COMP:14355"/>
        <dbReference type="ChEBI" id="CHEBI:15377"/>
        <dbReference type="ChEBI" id="CHEBI:15903"/>
        <dbReference type="ChEBI" id="CHEBI:59082"/>
        <dbReference type="ChEBI" id="CHEBI:132537"/>
        <dbReference type="EC" id="3.2.1.106"/>
    </reaction>
</comment>
<protein>
    <recommendedName>
        <fullName evidence="1">Mannosyl-oligosaccharide glucosidase</fullName>
        <ecNumber evidence="1">3.2.1.106</ecNumber>
    </recommendedName>
    <alternativeName>
        <fullName evidence="1">Glucosidase I</fullName>
    </alternativeName>
</protein>
<feature type="non-terminal residue" evidence="2">
    <location>
        <position position="68"/>
    </location>
</feature>
<comment type="pathway">
    <text evidence="1">Glycan metabolism; N-glycan degradation.</text>
</comment>
<organism evidence="2 3">
    <name type="scientific">Verticillium longisporum</name>
    <name type="common">Verticillium dahliae var. longisporum</name>
    <dbReference type="NCBI Taxonomy" id="100787"/>
    <lineage>
        <taxon>Eukaryota</taxon>
        <taxon>Fungi</taxon>
        <taxon>Dikarya</taxon>
        <taxon>Ascomycota</taxon>
        <taxon>Pezizomycotina</taxon>
        <taxon>Sordariomycetes</taxon>
        <taxon>Hypocreomycetidae</taxon>
        <taxon>Glomerellales</taxon>
        <taxon>Plectosphaerellaceae</taxon>
        <taxon>Verticillium</taxon>
    </lineage>
</organism>
<dbReference type="EC" id="3.2.1.106" evidence="1"/>
<proteinExistence type="inferred from homology"/>
<dbReference type="GO" id="GO:0004573">
    <property type="term" value="F:Glc3Man9GlcNAc2 oligosaccharide glucosidase activity"/>
    <property type="evidence" value="ECO:0007669"/>
    <property type="project" value="UniProtKB-UniRule"/>
</dbReference>
<evidence type="ECO:0000313" key="2">
    <source>
        <dbReference type="EMBL" id="CRK39720.1"/>
    </source>
</evidence>
<dbReference type="STRING" id="100787.A0A0G4N060"/>
<dbReference type="GO" id="GO:0006487">
    <property type="term" value="P:protein N-linked glycosylation"/>
    <property type="evidence" value="ECO:0007669"/>
    <property type="project" value="UniProtKB-UniRule"/>
</dbReference>
<dbReference type="SUPFAM" id="SSF48208">
    <property type="entry name" value="Six-hairpin glycosidases"/>
    <property type="match status" value="1"/>
</dbReference>
<evidence type="ECO:0000256" key="1">
    <source>
        <dbReference type="RuleBase" id="RU369107"/>
    </source>
</evidence>
<comment type="similarity">
    <text evidence="1">Belongs to the glycosyl hydrolase 63 family.</text>
</comment>
<keyword evidence="1" id="KW-0378">Hydrolase</keyword>
<evidence type="ECO:0000313" key="3">
    <source>
        <dbReference type="Proteomes" id="UP000044602"/>
    </source>
</evidence>
<dbReference type="AlphaFoldDB" id="A0A0G4N060"/>
<comment type="function">
    <text evidence="1">Cleaves the distal alpha 1,2-linked glucose residue from the Glc(3)Man(9)GlcNAc(2) oligosaccharide precursor.</text>
</comment>
<keyword evidence="3" id="KW-1185">Reference proteome</keyword>
<keyword evidence="1" id="KW-0326">Glycosidase</keyword>